<dbReference type="Proteomes" id="UP000292302">
    <property type="component" value="Unassembled WGS sequence"/>
</dbReference>
<dbReference type="EMBL" id="QJUI01000003">
    <property type="protein sequence ID" value="TBU82644.1"/>
    <property type="molecule type" value="Genomic_DNA"/>
</dbReference>
<dbReference type="OrthoDB" id="9795306at2"/>
<dbReference type="Gene3D" id="3.10.180.10">
    <property type="entry name" value="2,3-Dihydroxybiphenyl 1,2-Dioxygenase, domain 1"/>
    <property type="match status" value="1"/>
</dbReference>
<dbReference type="PANTHER" id="PTHR33990">
    <property type="entry name" value="PROTEIN YJDN-RELATED"/>
    <property type="match status" value="1"/>
</dbReference>
<dbReference type="SUPFAM" id="SSF54593">
    <property type="entry name" value="Glyoxalase/Bleomycin resistance protein/Dihydroxybiphenyl dioxygenase"/>
    <property type="match status" value="1"/>
</dbReference>
<proteinExistence type="predicted"/>
<organism evidence="2 3">
    <name type="scientific">Phytopseudomonas daroniae</name>
    <dbReference type="NCBI Taxonomy" id="2487519"/>
    <lineage>
        <taxon>Bacteria</taxon>
        <taxon>Pseudomonadati</taxon>
        <taxon>Pseudomonadota</taxon>
        <taxon>Gammaproteobacteria</taxon>
        <taxon>Pseudomonadales</taxon>
        <taxon>Pseudomonadaceae</taxon>
        <taxon>Phytopseudomonas</taxon>
    </lineage>
</organism>
<keyword evidence="3" id="KW-1185">Reference proteome</keyword>
<feature type="domain" description="Glyoxalase/fosfomycin resistance/dioxygenase" evidence="1">
    <location>
        <begin position="2"/>
        <end position="130"/>
    </location>
</feature>
<dbReference type="Pfam" id="PF00903">
    <property type="entry name" value="Glyoxalase"/>
    <property type="match status" value="1"/>
</dbReference>
<dbReference type="PANTHER" id="PTHR33990:SF1">
    <property type="entry name" value="PROTEIN YJDN"/>
    <property type="match status" value="1"/>
</dbReference>
<accession>A0A4V2KB45</accession>
<gene>
    <name evidence="2" type="ORF">DNK06_03555</name>
</gene>
<evidence type="ECO:0000313" key="3">
    <source>
        <dbReference type="Proteomes" id="UP000292302"/>
    </source>
</evidence>
<dbReference type="InterPro" id="IPR029068">
    <property type="entry name" value="Glyas_Bleomycin-R_OHBP_Dase"/>
</dbReference>
<comment type="caution">
    <text evidence="2">The sequence shown here is derived from an EMBL/GenBank/DDBJ whole genome shotgun (WGS) entry which is preliminary data.</text>
</comment>
<evidence type="ECO:0000259" key="1">
    <source>
        <dbReference type="Pfam" id="PF00903"/>
    </source>
</evidence>
<protein>
    <submittedName>
        <fullName evidence="2">VOC family protein</fullName>
    </submittedName>
</protein>
<reference evidence="2 3" key="1">
    <citation type="submission" date="2018-06" db="EMBL/GenBank/DDBJ databases">
        <title>Three novel Pseudomonas species isolated from symptomatic oak.</title>
        <authorList>
            <person name="Bueno-Gonzalez V."/>
            <person name="Brady C."/>
        </authorList>
    </citation>
    <scope>NUCLEOTIDE SEQUENCE [LARGE SCALE GENOMIC DNA]</scope>
    <source>
        <strain evidence="2 3">P9A</strain>
    </source>
</reference>
<dbReference type="AlphaFoldDB" id="A0A4V2KB45"/>
<dbReference type="InterPro" id="IPR004360">
    <property type="entry name" value="Glyas_Fos-R_dOase_dom"/>
</dbReference>
<name>A0A4V2KB45_9GAMM</name>
<dbReference type="RefSeq" id="WP_131178669.1">
    <property type="nucleotide sequence ID" value="NZ_QJUI01000003.1"/>
</dbReference>
<evidence type="ECO:0000313" key="2">
    <source>
        <dbReference type="EMBL" id="TBU82644.1"/>
    </source>
</evidence>
<dbReference type="CDD" id="cd06588">
    <property type="entry name" value="PhnB_like"/>
    <property type="match status" value="1"/>
</dbReference>
<dbReference type="InterPro" id="IPR028973">
    <property type="entry name" value="PhnB-like"/>
</dbReference>
<sequence length="137" mass="15276">MRINSYLIFDGDCEAAFSRYAEVLGAQLSLFRFGESPARDEVPAEFHQRIMHVCLQVGEQQLMGSDSLPTHPGDGFQGFSISLNIDSIDEAERLFGALAEGGSIQMPLAETFWAKRFGMLTDRFGVSWMINHSLPEN</sequence>